<dbReference type="PANTHER" id="PTHR13528:SF2">
    <property type="entry name" value="LARGE RIBOSOMAL SUBUNIT PROTEIN BL28M"/>
    <property type="match status" value="1"/>
</dbReference>
<proteinExistence type="inferred from homology"/>
<evidence type="ECO:0000313" key="8">
    <source>
        <dbReference type="Proteomes" id="UP001372338"/>
    </source>
</evidence>
<keyword evidence="8" id="KW-1185">Reference proteome</keyword>
<feature type="transmembrane region" description="Helical" evidence="6">
    <location>
        <begin position="309"/>
        <end position="331"/>
    </location>
</feature>
<dbReference type="FunFam" id="2.30.170.40:FF:000003">
    <property type="entry name" value="54S ribosomal protein L24"/>
    <property type="match status" value="1"/>
</dbReference>
<feature type="compositionally biased region" description="Polar residues" evidence="5">
    <location>
        <begin position="445"/>
        <end position="461"/>
    </location>
</feature>
<evidence type="ECO:0000256" key="5">
    <source>
        <dbReference type="SAM" id="MobiDB-lite"/>
    </source>
</evidence>
<dbReference type="HAMAP" id="MF_00373">
    <property type="entry name" value="Ribosomal_bL28"/>
    <property type="match status" value="1"/>
</dbReference>
<evidence type="ECO:0000256" key="1">
    <source>
        <dbReference type="ARBA" id="ARBA00008760"/>
    </source>
</evidence>
<keyword evidence="6" id="KW-0472">Membrane</keyword>
<comment type="similarity">
    <text evidence="1">Belongs to the bacterial ribosomal protein bL28 family.</text>
</comment>
<keyword evidence="2" id="KW-0689">Ribosomal protein</keyword>
<dbReference type="InterPro" id="IPR034704">
    <property type="entry name" value="Ribosomal_bL28/bL31-like_sf"/>
</dbReference>
<keyword evidence="6" id="KW-1133">Transmembrane helix</keyword>
<dbReference type="AlphaFoldDB" id="A0AAN9EK51"/>
<dbReference type="InterPro" id="IPR037147">
    <property type="entry name" value="Ribosomal_bL28_sf"/>
</dbReference>
<dbReference type="InterPro" id="IPR026569">
    <property type="entry name" value="Ribosomal_bL28"/>
</dbReference>
<sequence length="461" mass="53587">MAFRGKQIMNKVLKKVKENSLAPGLKESLERYIPKSKVVMGRAKRGLYAGRHIQFGNSVSEDGGNKTRRTWKPNVQEKRLFSYILDRHVRVKVTTHALRCIDKAGGVDEYLMKTPYNKMDTEMGLYWKAKIEKLYEELGNKEVVFFTPEDEAKFEQGFKDLKLSEREARKELRRKMYAGMGKNKLYEVEHKYDQSKIEEETSHDAPKKLVPVSYVIAADKLKVGSVHTYGFERCSSIKEMYSLPMSSLFFSTWRFCPSANSLSFSFLLADSFLFFQNSLYSRCLYGILLACVLCAYMLVYWIGQYLSVLGFHICSFFEIVVGVPAPTNLIVKNISECFRELKLILLEVFLPFEFLRFGKQWIAVNLHLELTPLNKVVHPENVQLDKVKVVRFCAAIIDIEVDLCDMVKMAKKKRWFSLVKRLFIWDTHSTQEKKEKRRKWMSGKMKTNSGTTSINNRNNTE</sequence>
<reference evidence="7 8" key="1">
    <citation type="submission" date="2024-01" db="EMBL/GenBank/DDBJ databases">
        <title>The genomes of 5 underutilized Papilionoideae crops provide insights into root nodulation and disease resistanc.</title>
        <authorList>
            <person name="Yuan L."/>
        </authorList>
    </citation>
    <scope>NUCLEOTIDE SEQUENCE [LARGE SCALE GENOMIC DNA]</scope>
    <source>
        <strain evidence="7">ZHUSHIDOU_FW_LH</strain>
        <tissue evidence="7">Leaf</tissue>
    </source>
</reference>
<dbReference type="GO" id="GO:0005762">
    <property type="term" value="C:mitochondrial large ribosomal subunit"/>
    <property type="evidence" value="ECO:0007669"/>
    <property type="project" value="TreeGrafter"/>
</dbReference>
<dbReference type="GO" id="GO:0003735">
    <property type="term" value="F:structural constituent of ribosome"/>
    <property type="evidence" value="ECO:0007669"/>
    <property type="project" value="InterPro"/>
</dbReference>
<evidence type="ECO:0000256" key="3">
    <source>
        <dbReference type="ARBA" id="ARBA00023274"/>
    </source>
</evidence>
<accession>A0AAN9EK51</accession>
<dbReference type="EMBL" id="JAYWIO010000005">
    <property type="protein sequence ID" value="KAK7258718.1"/>
    <property type="molecule type" value="Genomic_DNA"/>
</dbReference>
<dbReference type="Pfam" id="PF00830">
    <property type="entry name" value="Ribosomal_L28"/>
    <property type="match status" value="1"/>
</dbReference>
<comment type="caution">
    <text evidence="7">The sequence shown here is derived from an EMBL/GenBank/DDBJ whole genome shotgun (WGS) entry which is preliminary data.</text>
</comment>
<evidence type="ECO:0000256" key="4">
    <source>
        <dbReference type="ARBA" id="ARBA00035269"/>
    </source>
</evidence>
<name>A0AAN9EK51_CROPI</name>
<evidence type="ECO:0000313" key="7">
    <source>
        <dbReference type="EMBL" id="KAK7258718.1"/>
    </source>
</evidence>
<feature type="transmembrane region" description="Helical" evidence="6">
    <location>
        <begin position="283"/>
        <end position="303"/>
    </location>
</feature>
<keyword evidence="3" id="KW-0687">Ribonucleoprotein</keyword>
<organism evidence="7 8">
    <name type="scientific">Crotalaria pallida</name>
    <name type="common">Smooth rattlebox</name>
    <name type="synonym">Crotalaria striata</name>
    <dbReference type="NCBI Taxonomy" id="3830"/>
    <lineage>
        <taxon>Eukaryota</taxon>
        <taxon>Viridiplantae</taxon>
        <taxon>Streptophyta</taxon>
        <taxon>Embryophyta</taxon>
        <taxon>Tracheophyta</taxon>
        <taxon>Spermatophyta</taxon>
        <taxon>Magnoliopsida</taxon>
        <taxon>eudicotyledons</taxon>
        <taxon>Gunneridae</taxon>
        <taxon>Pentapetalae</taxon>
        <taxon>rosids</taxon>
        <taxon>fabids</taxon>
        <taxon>Fabales</taxon>
        <taxon>Fabaceae</taxon>
        <taxon>Papilionoideae</taxon>
        <taxon>50 kb inversion clade</taxon>
        <taxon>genistoids sensu lato</taxon>
        <taxon>core genistoids</taxon>
        <taxon>Crotalarieae</taxon>
        <taxon>Crotalaria</taxon>
    </lineage>
</organism>
<dbReference type="Proteomes" id="UP001372338">
    <property type="component" value="Unassembled WGS sequence"/>
</dbReference>
<evidence type="ECO:0000256" key="6">
    <source>
        <dbReference type="SAM" id="Phobius"/>
    </source>
</evidence>
<dbReference type="SUPFAM" id="SSF143800">
    <property type="entry name" value="L28p-like"/>
    <property type="match status" value="1"/>
</dbReference>
<feature type="region of interest" description="Disordered" evidence="5">
    <location>
        <begin position="435"/>
        <end position="461"/>
    </location>
</feature>
<dbReference type="Gene3D" id="2.30.170.40">
    <property type="entry name" value="Ribosomal protein L28/L24"/>
    <property type="match status" value="1"/>
</dbReference>
<keyword evidence="6" id="KW-0812">Transmembrane</keyword>
<protein>
    <recommendedName>
        <fullName evidence="4">Large ribosomal subunit protein bL28m</fullName>
    </recommendedName>
</protein>
<evidence type="ECO:0000256" key="2">
    <source>
        <dbReference type="ARBA" id="ARBA00022980"/>
    </source>
</evidence>
<dbReference type="PANTHER" id="PTHR13528">
    <property type="entry name" value="39S RIBOSOMAL PROTEIN L28, MITOCHONDRIAL"/>
    <property type="match status" value="1"/>
</dbReference>
<gene>
    <name evidence="7" type="ORF">RIF29_24300</name>
</gene>